<evidence type="ECO:0000313" key="4">
    <source>
        <dbReference type="EMBL" id="SNT26004.1"/>
    </source>
</evidence>
<proteinExistence type="inferred from homology"/>
<name>A0A239L8Z7_9BACT</name>
<dbReference type="AlphaFoldDB" id="A0A239L8Z7"/>
<evidence type="ECO:0000313" key="5">
    <source>
        <dbReference type="Proteomes" id="UP000198356"/>
    </source>
</evidence>
<feature type="signal peptide" evidence="3">
    <location>
        <begin position="1"/>
        <end position="17"/>
    </location>
</feature>
<comment type="similarity">
    <text evidence="1">Belongs to the cycloisomerase 2 family.</text>
</comment>
<dbReference type="RefSeq" id="WP_089409477.1">
    <property type="nucleotide sequence ID" value="NZ_FZOU01000006.1"/>
</dbReference>
<evidence type="ECO:0000256" key="3">
    <source>
        <dbReference type="SAM" id="SignalP"/>
    </source>
</evidence>
<keyword evidence="2" id="KW-0313">Glucose metabolism</keyword>
<dbReference type="Proteomes" id="UP000198356">
    <property type="component" value="Unassembled WGS sequence"/>
</dbReference>
<keyword evidence="5" id="KW-1185">Reference proteome</keyword>
<dbReference type="InterPro" id="IPR011045">
    <property type="entry name" value="N2O_reductase_N"/>
</dbReference>
<dbReference type="EMBL" id="FZOU01000006">
    <property type="protein sequence ID" value="SNT26004.1"/>
    <property type="molecule type" value="Genomic_DNA"/>
</dbReference>
<dbReference type="InterPro" id="IPR019405">
    <property type="entry name" value="Lactonase_7-beta_prop"/>
</dbReference>
<dbReference type="OrthoDB" id="107999at2"/>
<dbReference type="PANTHER" id="PTHR30344">
    <property type="entry name" value="6-PHOSPHOGLUCONOLACTONASE-RELATED"/>
    <property type="match status" value="1"/>
</dbReference>
<sequence>MTLSKIGRILMALVASAALGLGMTACGGGTIGYMWVLGTQYNQITAFKIDDYTGNLTQSPHSPFSSGGTNPQSIVLKAGGRFVYVINTGVAATVSTATGSAGLPTTSTQGNISEFSVGGDGVLTFQQNFSSQGTTPVWAVIDSTGSFLYVMDKYSPAYCGAASCTVTPTNSPNFCTIAGCTSAGLTIPSDLNGSITAFSIAADTGRLTLVTNLQQKVGSVIATAPNYNQQLTYFEVGAAPTMVKISSAGCMYALSQTSLYPLSVNSSTGQLTVPTTGTITLSGAANLSSINTTGSYVYVTDSTNNTIYPLTSNSTACSLSTVSPGIVSNLALTSHPVQSITSSNGKFLYVVNQSSTANPLTPANSTISAFTIDSNGALAPLADSANPYAIGAGPVCVATDPTNQYLYTSNNTDSTVTGKIANANTGILSDLSRGSVFPTTGKPSCMVISGNI</sequence>
<dbReference type="PANTHER" id="PTHR30344:SF1">
    <property type="entry name" value="6-PHOSPHOGLUCONOLACTONASE"/>
    <property type="match status" value="1"/>
</dbReference>
<keyword evidence="2" id="KW-0119">Carbohydrate metabolism</keyword>
<dbReference type="Gene3D" id="2.130.10.10">
    <property type="entry name" value="YVTN repeat-like/Quinoprotein amine dehydrogenase"/>
    <property type="match status" value="2"/>
</dbReference>
<dbReference type="SUPFAM" id="SSF50974">
    <property type="entry name" value="Nitrous oxide reductase, N-terminal domain"/>
    <property type="match status" value="1"/>
</dbReference>
<dbReference type="SUPFAM" id="SSF63829">
    <property type="entry name" value="Calcium-dependent phosphotriesterase"/>
    <property type="match status" value="1"/>
</dbReference>
<evidence type="ECO:0000256" key="1">
    <source>
        <dbReference type="ARBA" id="ARBA00005564"/>
    </source>
</evidence>
<dbReference type="GO" id="GO:0006006">
    <property type="term" value="P:glucose metabolic process"/>
    <property type="evidence" value="ECO:0007669"/>
    <property type="project" value="UniProtKB-KW"/>
</dbReference>
<dbReference type="GO" id="GO:0005829">
    <property type="term" value="C:cytosol"/>
    <property type="evidence" value="ECO:0007669"/>
    <property type="project" value="TreeGrafter"/>
</dbReference>
<dbReference type="GO" id="GO:0017057">
    <property type="term" value="F:6-phosphogluconolactonase activity"/>
    <property type="evidence" value="ECO:0007669"/>
    <property type="project" value="TreeGrafter"/>
</dbReference>
<keyword evidence="3" id="KW-0732">Signal</keyword>
<protein>
    <submittedName>
        <fullName evidence="4">Lactonase, 7-bladed beta-propeller</fullName>
    </submittedName>
</protein>
<feature type="chain" id="PRO_5012014743" evidence="3">
    <location>
        <begin position="18"/>
        <end position="452"/>
    </location>
</feature>
<dbReference type="InterPro" id="IPR015943">
    <property type="entry name" value="WD40/YVTN_repeat-like_dom_sf"/>
</dbReference>
<accession>A0A239L8Z7</accession>
<gene>
    <name evidence="4" type="ORF">SAMN05421770_106144</name>
</gene>
<evidence type="ECO:0000256" key="2">
    <source>
        <dbReference type="ARBA" id="ARBA00022526"/>
    </source>
</evidence>
<dbReference type="PROSITE" id="PS51257">
    <property type="entry name" value="PROKAR_LIPOPROTEIN"/>
    <property type="match status" value="1"/>
</dbReference>
<dbReference type="Pfam" id="PF10282">
    <property type="entry name" value="Lactonase"/>
    <property type="match status" value="2"/>
</dbReference>
<organism evidence="4 5">
    <name type="scientific">Granulicella rosea</name>
    <dbReference type="NCBI Taxonomy" id="474952"/>
    <lineage>
        <taxon>Bacteria</taxon>
        <taxon>Pseudomonadati</taxon>
        <taxon>Acidobacteriota</taxon>
        <taxon>Terriglobia</taxon>
        <taxon>Terriglobales</taxon>
        <taxon>Acidobacteriaceae</taxon>
        <taxon>Granulicella</taxon>
    </lineage>
</organism>
<dbReference type="InterPro" id="IPR050282">
    <property type="entry name" value="Cycloisomerase_2"/>
</dbReference>
<reference evidence="4 5" key="1">
    <citation type="submission" date="2017-06" db="EMBL/GenBank/DDBJ databases">
        <authorList>
            <person name="Kim H.J."/>
            <person name="Triplett B.A."/>
        </authorList>
    </citation>
    <scope>NUCLEOTIDE SEQUENCE [LARGE SCALE GENOMIC DNA]</scope>
    <source>
        <strain evidence="4 5">DSM 18704</strain>
    </source>
</reference>